<keyword evidence="1" id="KW-0472">Membrane</keyword>
<keyword evidence="1" id="KW-0812">Transmembrane</keyword>
<dbReference type="AlphaFoldDB" id="Q2N8D8"/>
<dbReference type="EMBL" id="CP000157">
    <property type="protein sequence ID" value="ABC64053.1"/>
    <property type="molecule type" value="Genomic_DNA"/>
</dbReference>
<feature type="transmembrane region" description="Helical" evidence="1">
    <location>
        <begin position="7"/>
        <end position="25"/>
    </location>
</feature>
<dbReference type="HOGENOM" id="CLU_1882577_0_0_5"/>
<gene>
    <name evidence="2" type="ordered locus">ELI_09805</name>
</gene>
<keyword evidence="1" id="KW-1133">Transmembrane helix</keyword>
<dbReference type="KEGG" id="eli:ELI_09805"/>
<evidence type="ECO:0000256" key="1">
    <source>
        <dbReference type="SAM" id="Phobius"/>
    </source>
</evidence>
<feature type="transmembrane region" description="Helical" evidence="1">
    <location>
        <begin position="112"/>
        <end position="132"/>
    </location>
</feature>
<sequence length="135" mass="14611">MADYSETPAWIALFIGLYSLAAGVGELRAPGMWARMVEDIERSPATLFLTGLFCLSLGAAIYLVSPWREGDWLSVVISVIGGLMVAEGMLLLAAGERFMGIWKSLIGKRMRVWAGLSALLGAAFIFVALSRLQTI</sequence>
<name>Q2N8D8_ERYLH</name>
<feature type="transmembrane region" description="Helical" evidence="1">
    <location>
        <begin position="46"/>
        <end position="66"/>
    </location>
</feature>
<dbReference type="eggNOG" id="ENOG50301KQ">
    <property type="taxonomic scope" value="Bacteria"/>
</dbReference>
<dbReference type="OrthoDB" id="7410390at2"/>
<evidence type="ECO:0000313" key="2">
    <source>
        <dbReference type="EMBL" id="ABC64053.1"/>
    </source>
</evidence>
<feature type="transmembrane region" description="Helical" evidence="1">
    <location>
        <begin position="72"/>
        <end position="92"/>
    </location>
</feature>
<reference evidence="3" key="1">
    <citation type="journal article" date="2009" name="J. Bacteriol.">
        <title>Complete genome sequence of Erythrobacter litoralis HTCC2594.</title>
        <authorList>
            <person name="Oh H.M."/>
            <person name="Giovannoni S.J."/>
            <person name="Ferriera S."/>
            <person name="Johnson J."/>
            <person name="Cho J.C."/>
        </authorList>
    </citation>
    <scope>NUCLEOTIDE SEQUENCE [LARGE SCALE GENOMIC DNA]</scope>
    <source>
        <strain evidence="3">HTCC2594</strain>
    </source>
</reference>
<proteinExistence type="predicted"/>
<dbReference type="STRING" id="314225.ELI_09805"/>
<keyword evidence="3" id="KW-1185">Reference proteome</keyword>
<dbReference type="RefSeq" id="WP_011414881.1">
    <property type="nucleotide sequence ID" value="NC_007722.1"/>
</dbReference>
<dbReference type="Proteomes" id="UP000008808">
    <property type="component" value="Chromosome"/>
</dbReference>
<organism evidence="2 3">
    <name type="scientific">Erythrobacter litoralis (strain HTCC2594)</name>
    <dbReference type="NCBI Taxonomy" id="314225"/>
    <lineage>
        <taxon>Bacteria</taxon>
        <taxon>Pseudomonadati</taxon>
        <taxon>Pseudomonadota</taxon>
        <taxon>Alphaproteobacteria</taxon>
        <taxon>Sphingomonadales</taxon>
        <taxon>Erythrobacteraceae</taxon>
        <taxon>Erythrobacter/Porphyrobacter group</taxon>
        <taxon>Erythrobacter</taxon>
    </lineage>
</organism>
<evidence type="ECO:0000313" key="3">
    <source>
        <dbReference type="Proteomes" id="UP000008808"/>
    </source>
</evidence>
<protein>
    <submittedName>
        <fullName evidence="2">Uncharacterized protein</fullName>
    </submittedName>
</protein>
<accession>Q2N8D8</accession>